<dbReference type="InterPro" id="IPR038607">
    <property type="entry name" value="PhoD-like_sf"/>
</dbReference>
<evidence type="ECO:0000313" key="2">
    <source>
        <dbReference type="EMBL" id="KZV78991.1"/>
    </source>
</evidence>
<dbReference type="PANTHER" id="PTHR43606">
    <property type="entry name" value="PHOSPHATASE, PUTATIVE (AFU_ORTHOLOGUE AFUA_6G08710)-RELATED"/>
    <property type="match status" value="1"/>
</dbReference>
<dbReference type="Proteomes" id="UP000077266">
    <property type="component" value="Unassembled WGS sequence"/>
</dbReference>
<organism evidence="2 3">
    <name type="scientific">Exidia glandulosa HHB12029</name>
    <dbReference type="NCBI Taxonomy" id="1314781"/>
    <lineage>
        <taxon>Eukaryota</taxon>
        <taxon>Fungi</taxon>
        <taxon>Dikarya</taxon>
        <taxon>Basidiomycota</taxon>
        <taxon>Agaricomycotina</taxon>
        <taxon>Agaricomycetes</taxon>
        <taxon>Auriculariales</taxon>
        <taxon>Exidiaceae</taxon>
        <taxon>Exidia</taxon>
    </lineage>
</organism>
<proteinExistence type="predicted"/>
<dbReference type="OrthoDB" id="44589at2759"/>
<dbReference type="InterPro" id="IPR018946">
    <property type="entry name" value="PhoD-like_MPP"/>
</dbReference>
<dbReference type="Pfam" id="PF09423">
    <property type="entry name" value="PhoD"/>
    <property type="match status" value="1"/>
</dbReference>
<gene>
    <name evidence="2" type="ORF">EXIGLDRAFT_598303</name>
</gene>
<feature type="non-terminal residue" evidence="2">
    <location>
        <position position="1"/>
    </location>
</feature>
<dbReference type="EMBL" id="KV426705">
    <property type="protein sequence ID" value="KZV78991.1"/>
    <property type="molecule type" value="Genomic_DNA"/>
</dbReference>
<feature type="non-terminal residue" evidence="2">
    <location>
        <position position="93"/>
    </location>
</feature>
<evidence type="ECO:0000259" key="1">
    <source>
        <dbReference type="Pfam" id="PF09423"/>
    </source>
</evidence>
<dbReference type="InterPro" id="IPR052900">
    <property type="entry name" value="Phospholipid_Metab_Enz"/>
</dbReference>
<keyword evidence="3" id="KW-1185">Reference proteome</keyword>
<dbReference type="InParanoid" id="A0A166NC43"/>
<sequence length="93" mass="10644">IGCIFSDHEPVTIINYCTCLALYRTDSVLVSAHASAAWITVWDNHEVANNGWKAGTNRKNTAVRTYHRWMPIHQVAADDKLRIGHNFRIRKLL</sequence>
<accession>A0A166NC43</accession>
<dbReference type="AlphaFoldDB" id="A0A166NC43"/>
<dbReference type="STRING" id="1314781.A0A166NC43"/>
<dbReference type="PANTHER" id="PTHR43606:SF7">
    <property type="entry name" value="PHOSPHATASE, PUTATIVE (AFU_ORTHOLOGUE AFUA_6G08710)-RELATED"/>
    <property type="match status" value="1"/>
</dbReference>
<feature type="domain" description="PhoD-like phosphatase metallophosphatase" evidence="1">
    <location>
        <begin position="7"/>
        <end position="89"/>
    </location>
</feature>
<reference evidence="2 3" key="1">
    <citation type="journal article" date="2016" name="Mol. Biol. Evol.">
        <title>Comparative Genomics of Early-Diverging Mushroom-Forming Fungi Provides Insights into the Origins of Lignocellulose Decay Capabilities.</title>
        <authorList>
            <person name="Nagy L.G."/>
            <person name="Riley R."/>
            <person name="Tritt A."/>
            <person name="Adam C."/>
            <person name="Daum C."/>
            <person name="Floudas D."/>
            <person name="Sun H."/>
            <person name="Yadav J.S."/>
            <person name="Pangilinan J."/>
            <person name="Larsson K.H."/>
            <person name="Matsuura K."/>
            <person name="Barry K."/>
            <person name="Labutti K."/>
            <person name="Kuo R."/>
            <person name="Ohm R.A."/>
            <person name="Bhattacharya S.S."/>
            <person name="Shirouzu T."/>
            <person name="Yoshinaga Y."/>
            <person name="Martin F.M."/>
            <person name="Grigoriev I.V."/>
            <person name="Hibbett D.S."/>
        </authorList>
    </citation>
    <scope>NUCLEOTIDE SEQUENCE [LARGE SCALE GENOMIC DNA]</scope>
    <source>
        <strain evidence="2 3">HHB12029</strain>
    </source>
</reference>
<protein>
    <recommendedName>
        <fullName evidence="1">PhoD-like phosphatase metallophosphatase domain-containing protein</fullName>
    </recommendedName>
</protein>
<evidence type="ECO:0000313" key="3">
    <source>
        <dbReference type="Proteomes" id="UP000077266"/>
    </source>
</evidence>
<dbReference type="Gene3D" id="3.60.21.70">
    <property type="entry name" value="PhoD-like phosphatase"/>
    <property type="match status" value="1"/>
</dbReference>
<name>A0A166NC43_EXIGL</name>